<evidence type="ECO:0000313" key="3">
    <source>
        <dbReference type="Proteomes" id="UP000239002"/>
    </source>
</evidence>
<dbReference type="SUPFAM" id="SSF103088">
    <property type="entry name" value="OmpA-like"/>
    <property type="match status" value="1"/>
</dbReference>
<dbReference type="Pfam" id="PF00691">
    <property type="entry name" value="OmpA"/>
    <property type="match status" value="1"/>
</dbReference>
<dbReference type="InterPro" id="IPR036737">
    <property type="entry name" value="OmpA-like_sf"/>
</dbReference>
<name>A0A2S6INF2_9FLAO</name>
<accession>A0A2S6INF2</accession>
<dbReference type="AlphaFoldDB" id="A0A2S6INF2"/>
<dbReference type="EMBL" id="PTJE01000002">
    <property type="protein sequence ID" value="PPK95763.1"/>
    <property type="molecule type" value="Genomic_DNA"/>
</dbReference>
<reference evidence="2 3" key="1">
    <citation type="submission" date="2018-02" db="EMBL/GenBank/DDBJ databases">
        <title>Genomic Encyclopedia of Archaeal and Bacterial Type Strains, Phase II (KMG-II): from individual species to whole genera.</title>
        <authorList>
            <person name="Goeker M."/>
        </authorList>
    </citation>
    <scope>NUCLEOTIDE SEQUENCE [LARGE SCALE GENOMIC DNA]</scope>
    <source>
        <strain evidence="2 3">DSM 16809</strain>
    </source>
</reference>
<evidence type="ECO:0000259" key="1">
    <source>
        <dbReference type="Pfam" id="PF00691"/>
    </source>
</evidence>
<sequence>MGCLLVLGYFLGDLKSDGVHVPALNDTVNKSTSISTNPIEITSLKPKEETTFKEDLNTIDTVVVKPSIVTNDSVSLSTKTDTKNDLNIEQTSTEYEALPFSVFNEAKEVLVPCNLFALIYENRNKVKIPYGCINYGVEIKKILSLHKESSLTITGYSSPEEPSTLGKQRAEYLKKLLVGIGIDRSRLHTNASFQDINYVNGKANGGILMRINNSDSLPITSSISTAPANKEITVQTTRPTGPYAYKKFTSGYQGDYFYGNQSFTSYVSQIKTYLKDNPSKKIEIYTYTDSVGNAIDNMSISKANSATAQRIVAQSGIPAYKIKSISMGEKAVDASGSSKCVILKVK</sequence>
<protein>
    <submittedName>
        <fullName evidence="2">OmpA family protein</fullName>
    </submittedName>
</protein>
<dbReference type="Gene3D" id="3.30.1330.60">
    <property type="entry name" value="OmpA-like domain"/>
    <property type="match status" value="1"/>
</dbReference>
<dbReference type="Proteomes" id="UP000239002">
    <property type="component" value="Unassembled WGS sequence"/>
</dbReference>
<organism evidence="2 3">
    <name type="scientific">Nonlabens xylanidelens</name>
    <dbReference type="NCBI Taxonomy" id="191564"/>
    <lineage>
        <taxon>Bacteria</taxon>
        <taxon>Pseudomonadati</taxon>
        <taxon>Bacteroidota</taxon>
        <taxon>Flavobacteriia</taxon>
        <taxon>Flavobacteriales</taxon>
        <taxon>Flavobacteriaceae</taxon>
        <taxon>Nonlabens</taxon>
    </lineage>
</organism>
<feature type="domain" description="OmpA-like" evidence="1">
    <location>
        <begin position="267"/>
        <end position="335"/>
    </location>
</feature>
<evidence type="ECO:0000313" key="2">
    <source>
        <dbReference type="EMBL" id="PPK95763.1"/>
    </source>
</evidence>
<comment type="caution">
    <text evidence="2">The sequence shown here is derived from an EMBL/GenBank/DDBJ whole genome shotgun (WGS) entry which is preliminary data.</text>
</comment>
<keyword evidence="3" id="KW-1185">Reference proteome</keyword>
<proteinExistence type="predicted"/>
<gene>
    <name evidence="2" type="ORF">LY01_01356</name>
</gene>
<dbReference type="InterPro" id="IPR006665">
    <property type="entry name" value="OmpA-like"/>
</dbReference>